<dbReference type="InterPro" id="IPR015300">
    <property type="entry name" value="DNA-bd_pseudobarrel_sf"/>
</dbReference>
<dbReference type="SUPFAM" id="SSF101936">
    <property type="entry name" value="DNA-binding pseudobarrel domain"/>
    <property type="match status" value="1"/>
</dbReference>
<evidence type="ECO:0000313" key="9">
    <source>
        <dbReference type="Proteomes" id="UP000825729"/>
    </source>
</evidence>
<feature type="domain" description="TF-B3" evidence="7">
    <location>
        <begin position="35"/>
        <end position="118"/>
    </location>
</feature>
<evidence type="ECO:0000256" key="4">
    <source>
        <dbReference type="ARBA" id="ARBA00023163"/>
    </source>
</evidence>
<keyword evidence="4" id="KW-0804">Transcription</keyword>
<gene>
    <name evidence="8" type="ORF">H6P81_003647</name>
</gene>
<accession>A0AAV7FF15</accession>
<organism evidence="8 9">
    <name type="scientific">Aristolochia fimbriata</name>
    <name type="common">White veined hardy Dutchman's pipe vine</name>
    <dbReference type="NCBI Taxonomy" id="158543"/>
    <lineage>
        <taxon>Eukaryota</taxon>
        <taxon>Viridiplantae</taxon>
        <taxon>Streptophyta</taxon>
        <taxon>Embryophyta</taxon>
        <taxon>Tracheophyta</taxon>
        <taxon>Spermatophyta</taxon>
        <taxon>Magnoliopsida</taxon>
        <taxon>Magnoliidae</taxon>
        <taxon>Piperales</taxon>
        <taxon>Aristolochiaceae</taxon>
        <taxon>Aristolochia</taxon>
    </lineage>
</organism>
<reference evidence="8 9" key="1">
    <citation type="submission" date="2021-07" db="EMBL/GenBank/DDBJ databases">
        <title>The Aristolochia fimbriata genome: insights into angiosperm evolution, floral development and chemical biosynthesis.</title>
        <authorList>
            <person name="Jiao Y."/>
        </authorList>
    </citation>
    <scope>NUCLEOTIDE SEQUENCE [LARGE SCALE GENOMIC DNA]</scope>
    <source>
        <strain evidence="8">IBCAS-2021</strain>
        <tissue evidence="8">Leaf</tissue>
    </source>
</reference>
<name>A0AAV7FF15_ARIFI</name>
<dbReference type="Proteomes" id="UP000825729">
    <property type="component" value="Unassembled WGS sequence"/>
</dbReference>
<dbReference type="GO" id="GO:0003677">
    <property type="term" value="F:DNA binding"/>
    <property type="evidence" value="ECO:0007669"/>
    <property type="project" value="UniProtKB-KW"/>
</dbReference>
<dbReference type="CDD" id="cd10017">
    <property type="entry name" value="B3_DNA"/>
    <property type="match status" value="1"/>
</dbReference>
<dbReference type="GO" id="GO:0005634">
    <property type="term" value="C:nucleus"/>
    <property type="evidence" value="ECO:0007669"/>
    <property type="project" value="UniProtKB-SubCell"/>
</dbReference>
<dbReference type="Pfam" id="PF02362">
    <property type="entry name" value="B3"/>
    <property type="match status" value="1"/>
</dbReference>
<dbReference type="InterPro" id="IPR003340">
    <property type="entry name" value="B3_DNA-bd"/>
</dbReference>
<dbReference type="PROSITE" id="PS50863">
    <property type="entry name" value="B3"/>
    <property type="match status" value="1"/>
</dbReference>
<comment type="subcellular location">
    <subcellularLocation>
        <location evidence="1">Nucleus</location>
    </subcellularLocation>
</comment>
<sequence>MCGTCFHERRKMKRVREEIGREKEDKDEIRHEVPLPRAFVNRYISKKRKPGKAILQVQSGEIWRVELTEGGGRGASRKLYLRDGWESFARDNSLKEFDFLLFEYEGRMRFRVFIFDKNGCERSTTPTTHARLPSSKKRLHKSPLNGRYSKKPKRDKPNSPNGRKFQAQEVLDLPPSSVLDMNSVSSSMEEKTDALGNHRTPFTSKFPFFRKRITRSYCIYIQSKSGESVSFSY</sequence>
<protein>
    <recommendedName>
        <fullName evidence="7">TF-B3 domain-containing protein</fullName>
    </recommendedName>
</protein>
<evidence type="ECO:0000259" key="7">
    <source>
        <dbReference type="PROSITE" id="PS50863"/>
    </source>
</evidence>
<keyword evidence="3" id="KW-0238">DNA-binding</keyword>
<keyword evidence="5" id="KW-0539">Nucleus</keyword>
<keyword evidence="9" id="KW-1185">Reference proteome</keyword>
<dbReference type="PANTHER" id="PTHR31920">
    <property type="entry name" value="B3 DOMAIN-CONTAINING"/>
    <property type="match status" value="1"/>
</dbReference>
<feature type="region of interest" description="Disordered" evidence="6">
    <location>
        <begin position="123"/>
        <end position="167"/>
    </location>
</feature>
<comment type="caution">
    <text evidence="8">The sequence shown here is derived from an EMBL/GenBank/DDBJ whole genome shotgun (WGS) entry which is preliminary data.</text>
</comment>
<evidence type="ECO:0000256" key="5">
    <source>
        <dbReference type="ARBA" id="ARBA00023242"/>
    </source>
</evidence>
<dbReference type="Gene3D" id="2.40.330.10">
    <property type="entry name" value="DNA-binding pseudobarrel domain"/>
    <property type="match status" value="1"/>
</dbReference>
<evidence type="ECO:0000256" key="2">
    <source>
        <dbReference type="ARBA" id="ARBA00023015"/>
    </source>
</evidence>
<dbReference type="AlphaFoldDB" id="A0AAV7FF15"/>
<keyword evidence="2" id="KW-0805">Transcription regulation</keyword>
<dbReference type="EMBL" id="JAINDJ010000002">
    <property type="protein sequence ID" value="KAG9459139.1"/>
    <property type="molecule type" value="Genomic_DNA"/>
</dbReference>
<evidence type="ECO:0000256" key="3">
    <source>
        <dbReference type="ARBA" id="ARBA00023125"/>
    </source>
</evidence>
<evidence type="ECO:0000313" key="8">
    <source>
        <dbReference type="EMBL" id="KAG9459139.1"/>
    </source>
</evidence>
<evidence type="ECO:0000256" key="6">
    <source>
        <dbReference type="SAM" id="MobiDB-lite"/>
    </source>
</evidence>
<evidence type="ECO:0000256" key="1">
    <source>
        <dbReference type="ARBA" id="ARBA00004123"/>
    </source>
</evidence>
<proteinExistence type="predicted"/>
<dbReference type="SMART" id="SM01019">
    <property type="entry name" value="B3"/>
    <property type="match status" value="1"/>
</dbReference>
<dbReference type="InterPro" id="IPR050655">
    <property type="entry name" value="Plant_B3_domain"/>
</dbReference>
<dbReference type="PANTHER" id="PTHR31920:SF122">
    <property type="entry name" value="B3 DOMAIN-CONTAINING PROTEIN REM23"/>
    <property type="match status" value="1"/>
</dbReference>